<dbReference type="SUPFAM" id="SSF53448">
    <property type="entry name" value="Nucleotide-diphospho-sugar transferases"/>
    <property type="match status" value="1"/>
</dbReference>
<dbReference type="GO" id="GO:0016740">
    <property type="term" value="F:transferase activity"/>
    <property type="evidence" value="ECO:0007669"/>
    <property type="project" value="UniProtKB-KW"/>
</dbReference>
<dbReference type="Gene3D" id="1.25.40.10">
    <property type="entry name" value="Tetratricopeptide repeat domain"/>
    <property type="match status" value="1"/>
</dbReference>
<dbReference type="CDD" id="cd02511">
    <property type="entry name" value="Beta4Glucosyltransferase"/>
    <property type="match status" value="1"/>
</dbReference>
<dbReference type="Gene3D" id="3.90.550.10">
    <property type="entry name" value="Spore Coat Polysaccharide Biosynthesis Protein SpsA, Chain A"/>
    <property type="match status" value="1"/>
</dbReference>
<evidence type="ECO:0000313" key="2">
    <source>
        <dbReference type="EMBL" id="MBB2184183.1"/>
    </source>
</evidence>
<dbReference type="InterPro" id="IPR011990">
    <property type="entry name" value="TPR-like_helical_dom_sf"/>
</dbReference>
<dbReference type="PANTHER" id="PTHR43630">
    <property type="entry name" value="POLY-BETA-1,6-N-ACETYL-D-GLUCOSAMINE SYNTHASE"/>
    <property type="match status" value="1"/>
</dbReference>
<evidence type="ECO:0000313" key="3">
    <source>
        <dbReference type="Proteomes" id="UP000574276"/>
    </source>
</evidence>
<gene>
    <name evidence="2" type="ORF">H0486_14990</name>
</gene>
<keyword evidence="3" id="KW-1185">Reference proteome</keyword>
<dbReference type="Pfam" id="PF00535">
    <property type="entry name" value="Glycos_transf_2"/>
    <property type="match status" value="1"/>
</dbReference>
<dbReference type="InterPro" id="IPR029044">
    <property type="entry name" value="Nucleotide-diphossugar_trans"/>
</dbReference>
<sequence length="342" mass="40429">MITISICMIVKNEEQVLERCLESLKGIAEELIIVDTGSTDSTKHIAAKYTDKIYDFTWIDDFAAARNFSFSKANMDYIYVADADEVIDEENRQRFLLLKQNLLPEVEIVQMKYANQLAFNTTYNFDVEYRPKLYKRIRKFYFTDPIHESVLLSPVVYDSEVTIMHMPISNHATRDFQIYRRVIEREGQLSAKLFEMYAKELFIAGEDKDFLEAAEYYEDFVENMDCSERERKISECILAKYYRIKRDVTGLMKYSLHNIGDGKGSAEVCYELGEFFYENGDYKEATIWYYNAAYETECELNIHYAGDYPLKRLAECYRFLGNKQQEEAFQELYDTWSIENLR</sequence>
<name>A0A839K2N9_9FIRM</name>
<comment type="caution">
    <text evidence="2">The sequence shown here is derived from an EMBL/GenBank/DDBJ whole genome shotgun (WGS) entry which is preliminary data.</text>
</comment>
<keyword evidence="2" id="KW-0808">Transferase</keyword>
<accession>A0A839K2N9</accession>
<dbReference type="PANTHER" id="PTHR43630:SF2">
    <property type="entry name" value="GLYCOSYLTRANSFERASE"/>
    <property type="match status" value="1"/>
</dbReference>
<dbReference type="SUPFAM" id="SSF81901">
    <property type="entry name" value="HCP-like"/>
    <property type="match status" value="1"/>
</dbReference>
<proteinExistence type="predicted"/>
<feature type="domain" description="Glycosyltransferase 2-like" evidence="1">
    <location>
        <begin position="5"/>
        <end position="140"/>
    </location>
</feature>
<evidence type="ECO:0000259" key="1">
    <source>
        <dbReference type="Pfam" id="PF00535"/>
    </source>
</evidence>
<protein>
    <submittedName>
        <fullName evidence="2">Glycosyltransferase family 2 protein</fullName>
    </submittedName>
</protein>
<dbReference type="InterPro" id="IPR001173">
    <property type="entry name" value="Glyco_trans_2-like"/>
</dbReference>
<dbReference type="Proteomes" id="UP000574276">
    <property type="component" value="Unassembled WGS sequence"/>
</dbReference>
<dbReference type="AlphaFoldDB" id="A0A839K2N9"/>
<reference evidence="2 3" key="1">
    <citation type="submission" date="2020-07" db="EMBL/GenBank/DDBJ databases">
        <title>Characterization and genome sequencing of isolate MD1, a novel member within the family Lachnospiraceae.</title>
        <authorList>
            <person name="Rettenmaier R."/>
            <person name="Di Bello L."/>
            <person name="Zinser C."/>
            <person name="Scheitz K."/>
            <person name="Liebl W."/>
            <person name="Zverlov V."/>
        </authorList>
    </citation>
    <scope>NUCLEOTIDE SEQUENCE [LARGE SCALE GENOMIC DNA]</scope>
    <source>
        <strain evidence="2 3">MD1</strain>
    </source>
</reference>
<dbReference type="RefSeq" id="WP_228353775.1">
    <property type="nucleotide sequence ID" value="NZ_JACEGA010000001.1"/>
</dbReference>
<organism evidence="2 3">
    <name type="scientific">Variimorphobacter saccharofermentans</name>
    <dbReference type="NCBI Taxonomy" id="2755051"/>
    <lineage>
        <taxon>Bacteria</taxon>
        <taxon>Bacillati</taxon>
        <taxon>Bacillota</taxon>
        <taxon>Clostridia</taxon>
        <taxon>Lachnospirales</taxon>
        <taxon>Lachnospiraceae</taxon>
        <taxon>Variimorphobacter</taxon>
    </lineage>
</organism>
<dbReference type="EMBL" id="JACEGA010000001">
    <property type="protein sequence ID" value="MBB2184183.1"/>
    <property type="molecule type" value="Genomic_DNA"/>
</dbReference>